<gene>
    <name evidence="1" type="ORF">METZ01_LOCUS325584</name>
</gene>
<reference evidence="1" key="1">
    <citation type="submission" date="2018-05" db="EMBL/GenBank/DDBJ databases">
        <authorList>
            <person name="Lanie J.A."/>
            <person name="Ng W.-L."/>
            <person name="Kazmierczak K.M."/>
            <person name="Andrzejewski T.M."/>
            <person name="Davidsen T.M."/>
            <person name="Wayne K.J."/>
            <person name="Tettelin H."/>
            <person name="Glass J.I."/>
            <person name="Rusch D."/>
            <person name="Podicherti R."/>
            <person name="Tsui H.-C.T."/>
            <person name="Winkler M.E."/>
        </authorList>
    </citation>
    <scope>NUCLEOTIDE SEQUENCE</scope>
</reference>
<dbReference type="GO" id="GO:0016810">
    <property type="term" value="F:hydrolase activity, acting on carbon-nitrogen (but not peptide) bonds"/>
    <property type="evidence" value="ECO:0007669"/>
    <property type="project" value="InterPro"/>
</dbReference>
<dbReference type="SUPFAM" id="SSF51338">
    <property type="entry name" value="Composite domain of metallo-dependent hydrolases"/>
    <property type="match status" value="1"/>
</dbReference>
<evidence type="ECO:0000313" key="1">
    <source>
        <dbReference type="EMBL" id="SVC72730.1"/>
    </source>
</evidence>
<proteinExistence type="predicted"/>
<sequence length="317" mass="34199">MINVGILLILSITPAEAQETAPTAGMRDNTPRVHALTNLRIVQKPGRTVQRGTVILRDGVVESVGASVRVPADAQLWDYTGHTVYAGMIEMYSKVGLKAVETASGGAKHWNPNVHPEYHAADLYQVDKKAIHDLRALGFTAALALPDEGILSGAGTLVNLGDGTPIENILKGQVAQHIRFRPGRHGYPISLMGSMALIRQTLLDAGWYHSSRDVYARNPSGRIPIENNEALAALDMVLQGQQPVLVSVDDDQSFLRAAKIGSEFGLKIWIKGSGLEYHQIDLIKAAGIPVILPVNFPKVSDINVASVEEALEVSLET</sequence>
<dbReference type="EMBL" id="UINC01107391">
    <property type="protein sequence ID" value="SVC72730.1"/>
    <property type="molecule type" value="Genomic_DNA"/>
</dbReference>
<dbReference type="InterPro" id="IPR011059">
    <property type="entry name" value="Metal-dep_hydrolase_composite"/>
</dbReference>
<protein>
    <recommendedName>
        <fullName evidence="2">Amidohydrolase-related domain-containing protein</fullName>
    </recommendedName>
</protein>
<organism evidence="1">
    <name type="scientific">marine metagenome</name>
    <dbReference type="NCBI Taxonomy" id="408172"/>
    <lineage>
        <taxon>unclassified sequences</taxon>
        <taxon>metagenomes</taxon>
        <taxon>ecological metagenomes</taxon>
    </lineage>
</organism>
<dbReference type="Gene3D" id="3.20.20.140">
    <property type="entry name" value="Metal-dependent hydrolases"/>
    <property type="match status" value="1"/>
</dbReference>
<evidence type="ECO:0008006" key="2">
    <source>
        <dbReference type="Google" id="ProtNLM"/>
    </source>
</evidence>
<name>A0A382PIX3_9ZZZZ</name>
<feature type="non-terminal residue" evidence="1">
    <location>
        <position position="317"/>
    </location>
</feature>
<dbReference type="AlphaFoldDB" id="A0A382PIX3"/>
<accession>A0A382PIX3</accession>